<accession>A0A1E7MWJ0</accession>
<gene>
    <name evidence="8" type="ORF">HS99_0015110</name>
</gene>
<evidence type="ECO:0000256" key="2">
    <source>
        <dbReference type="ARBA" id="ARBA00022475"/>
    </source>
</evidence>
<dbReference type="Proteomes" id="UP000037395">
    <property type="component" value="Unassembled WGS sequence"/>
</dbReference>
<evidence type="ECO:0000313" key="9">
    <source>
        <dbReference type="Proteomes" id="UP000037395"/>
    </source>
</evidence>
<feature type="transmembrane region" description="Helical" evidence="6">
    <location>
        <begin position="296"/>
        <end position="316"/>
    </location>
</feature>
<reference evidence="8" key="1">
    <citation type="submission" date="2016-08" db="EMBL/GenBank/DDBJ databases">
        <title>Sequencing, Assembly and Comparative Genomics of S. aureofaciens ATCC 10762.</title>
        <authorList>
            <person name="Gradnigo J.S."/>
            <person name="Johnson N."/>
            <person name="Somerville G.A."/>
        </authorList>
    </citation>
    <scope>NUCLEOTIDE SEQUENCE [LARGE SCALE GENOMIC DNA]</scope>
    <source>
        <strain evidence="8">ATCC 10762</strain>
    </source>
</reference>
<dbReference type="SUPFAM" id="SSF103473">
    <property type="entry name" value="MFS general substrate transporter"/>
    <property type="match status" value="1"/>
</dbReference>
<dbReference type="GO" id="GO:0005886">
    <property type="term" value="C:plasma membrane"/>
    <property type="evidence" value="ECO:0007669"/>
    <property type="project" value="UniProtKB-SubCell"/>
</dbReference>
<dbReference type="InterPro" id="IPR020846">
    <property type="entry name" value="MFS_dom"/>
</dbReference>
<evidence type="ECO:0000256" key="5">
    <source>
        <dbReference type="ARBA" id="ARBA00023136"/>
    </source>
</evidence>
<evidence type="ECO:0000313" key="8">
    <source>
        <dbReference type="EMBL" id="OEV32784.1"/>
    </source>
</evidence>
<evidence type="ECO:0000256" key="6">
    <source>
        <dbReference type="SAM" id="Phobius"/>
    </source>
</evidence>
<keyword evidence="5 6" id="KW-0472">Membrane</keyword>
<feature type="transmembrane region" description="Helical" evidence="6">
    <location>
        <begin position="271"/>
        <end position="289"/>
    </location>
</feature>
<evidence type="ECO:0000259" key="7">
    <source>
        <dbReference type="PROSITE" id="PS50850"/>
    </source>
</evidence>
<comment type="subcellular location">
    <subcellularLocation>
        <location evidence="1">Cell membrane</location>
        <topology evidence="1">Multi-pass membrane protein</topology>
    </subcellularLocation>
</comment>
<protein>
    <recommendedName>
        <fullName evidence="7">Major facilitator superfamily (MFS) profile domain-containing protein</fullName>
    </recommendedName>
</protein>
<feature type="transmembrane region" description="Helical" evidence="6">
    <location>
        <begin position="322"/>
        <end position="342"/>
    </location>
</feature>
<dbReference type="InterPro" id="IPR011701">
    <property type="entry name" value="MFS"/>
</dbReference>
<sequence>MTARCDGRAQTAAPARPLRRNRAYNLLWSSNVLSQLGSQATLFAYPLLVMAMTGSVFQASLVEFAVAASRMVAGLPAGAVADRVSRKRVMLVSEAARALALAVLAVAIAAGRAPLALILAVAVVEGVSTALFSAADQALLPLVVPEPQLSSAVARNTARYYVATITGPGLGGVLYNVLRVLPFAAQAVASLGALGVLLFLRAPEERARIAAAEPGGLLRHTLTGLRWLCGHRLLRVTVGLTMGFNAVFSGLLLVAIGMAQQAGATDEVGPIGMLMGTGGVLGALAAPWLRLRLAPYTAVLLLTWGASALVPLLAVLPAGYCYGAVLGCTAFLAPTATAIIATHQMTTTPDAMRGRLAGAIGVSLGAASAVGTLAGGALLEFSGPVATVLAATAVLVLLALLATLSGAIRALPAPGGPGPGRSA</sequence>
<feature type="domain" description="Major facilitator superfamily (MFS) profile" evidence="7">
    <location>
        <begin position="23"/>
        <end position="411"/>
    </location>
</feature>
<dbReference type="PANTHER" id="PTHR23513:SF6">
    <property type="entry name" value="MAJOR FACILITATOR SUPERFAMILY ASSOCIATED DOMAIN-CONTAINING PROTEIN"/>
    <property type="match status" value="1"/>
</dbReference>
<dbReference type="AlphaFoldDB" id="A0A1E7MWJ0"/>
<dbReference type="InterPro" id="IPR036259">
    <property type="entry name" value="MFS_trans_sf"/>
</dbReference>
<dbReference type="Gene3D" id="1.20.1250.20">
    <property type="entry name" value="MFS general substrate transporter like domains"/>
    <property type="match status" value="1"/>
</dbReference>
<comment type="caution">
    <text evidence="8">The sequence shown here is derived from an EMBL/GenBank/DDBJ whole genome shotgun (WGS) entry which is preliminary data.</text>
</comment>
<dbReference type="PROSITE" id="PS50850">
    <property type="entry name" value="MFS"/>
    <property type="match status" value="1"/>
</dbReference>
<feature type="transmembrane region" description="Helical" evidence="6">
    <location>
        <begin position="385"/>
        <end position="404"/>
    </location>
</feature>
<feature type="transmembrane region" description="Helical" evidence="6">
    <location>
        <begin position="354"/>
        <end position="379"/>
    </location>
</feature>
<dbReference type="GO" id="GO:0022857">
    <property type="term" value="F:transmembrane transporter activity"/>
    <property type="evidence" value="ECO:0007669"/>
    <property type="project" value="InterPro"/>
</dbReference>
<dbReference type="EMBL" id="JPRF03000087">
    <property type="protein sequence ID" value="OEV32784.1"/>
    <property type="molecule type" value="Genomic_DNA"/>
</dbReference>
<proteinExistence type="predicted"/>
<dbReference type="PANTHER" id="PTHR23513">
    <property type="entry name" value="INTEGRAL MEMBRANE EFFLUX PROTEIN-RELATED"/>
    <property type="match status" value="1"/>
</dbReference>
<feature type="transmembrane region" description="Helical" evidence="6">
    <location>
        <begin position="183"/>
        <end position="200"/>
    </location>
</feature>
<evidence type="ECO:0000256" key="3">
    <source>
        <dbReference type="ARBA" id="ARBA00022692"/>
    </source>
</evidence>
<evidence type="ECO:0000256" key="1">
    <source>
        <dbReference type="ARBA" id="ARBA00004651"/>
    </source>
</evidence>
<keyword evidence="9" id="KW-1185">Reference proteome</keyword>
<name>A0A1E7MWJ0_KITAU</name>
<dbReference type="Pfam" id="PF07690">
    <property type="entry name" value="MFS_1"/>
    <property type="match status" value="1"/>
</dbReference>
<evidence type="ECO:0000256" key="4">
    <source>
        <dbReference type="ARBA" id="ARBA00022989"/>
    </source>
</evidence>
<dbReference type="CDD" id="cd06173">
    <property type="entry name" value="MFS_MefA_like"/>
    <property type="match status" value="1"/>
</dbReference>
<feature type="transmembrane region" description="Helical" evidence="6">
    <location>
        <begin position="236"/>
        <end position="259"/>
    </location>
</feature>
<keyword evidence="4 6" id="KW-1133">Transmembrane helix</keyword>
<keyword evidence="2" id="KW-1003">Cell membrane</keyword>
<organism evidence="8 9">
    <name type="scientific">Kitasatospora aureofaciens</name>
    <name type="common">Streptomyces aureofaciens</name>
    <dbReference type="NCBI Taxonomy" id="1894"/>
    <lineage>
        <taxon>Bacteria</taxon>
        <taxon>Bacillati</taxon>
        <taxon>Actinomycetota</taxon>
        <taxon>Actinomycetes</taxon>
        <taxon>Kitasatosporales</taxon>
        <taxon>Streptomycetaceae</taxon>
        <taxon>Kitasatospora</taxon>
    </lineage>
</organism>
<keyword evidence="3 6" id="KW-0812">Transmembrane</keyword>